<name>A0ABU8FZ99_9BACI</name>
<proteinExistence type="inferred from homology"/>
<keyword evidence="2" id="KW-0235">DNA replication</keyword>
<dbReference type="InterPro" id="IPR000989">
    <property type="entry name" value="Rep"/>
</dbReference>
<evidence type="ECO:0000313" key="3">
    <source>
        <dbReference type="EMBL" id="MEI4831346.1"/>
    </source>
</evidence>
<comment type="caution">
    <text evidence="3">The sequence shown here is derived from an EMBL/GenBank/DDBJ whole genome shotgun (WGS) entry which is preliminary data.</text>
</comment>
<dbReference type="EMBL" id="JBAWSV010000006">
    <property type="protein sequence ID" value="MEI4831346.1"/>
    <property type="molecule type" value="Genomic_DNA"/>
</dbReference>
<accession>A0ABU8FZ99</accession>
<gene>
    <name evidence="3" type="ORF">WAX78_18125</name>
</gene>
<comment type="similarity">
    <text evidence="1">Belongs to the Gram-positive plasmids replication protein type 1 family.</text>
</comment>
<reference evidence="3 4" key="1">
    <citation type="submission" date="2024-01" db="EMBL/GenBank/DDBJ databases">
        <title>Seven novel Bacillus-like species.</title>
        <authorList>
            <person name="Liu G."/>
        </authorList>
    </citation>
    <scope>NUCLEOTIDE SEQUENCE [LARGE SCALE GENOMIC DNA]</scope>
    <source>
        <strain evidence="3 4">FJAT-53711</strain>
    </source>
</reference>
<protein>
    <submittedName>
        <fullName evidence="3">Protein rep</fullName>
    </submittedName>
</protein>
<dbReference type="Proteomes" id="UP001367922">
    <property type="component" value="Unassembled WGS sequence"/>
</dbReference>
<sequence>MLESWERTVELAYVNHHVIAEVNKKQQVNWLLVDLGLENIIEEQINQTLDKMLIGFNRLCKYKSVQQANLGYFRMLDILKIGDMYRPRIHILLPMIKSYFQGRYYIKHDNWISLWSRALGIEDGLYVKVKVVNGKEDKREIFTEKLLTFREQESEIPLLKSKIITSRRLIGYSKLLKNVMEQFLNENKSHLDMDELCINDAIANQAFVNMLNWHPGLREDEKNPFLK</sequence>
<dbReference type="Pfam" id="PF01446">
    <property type="entry name" value="Rep_1"/>
    <property type="match status" value="1"/>
</dbReference>
<dbReference type="RefSeq" id="WP_336483401.1">
    <property type="nucleotide sequence ID" value="NZ_JBAWSV010000006.1"/>
</dbReference>
<organism evidence="3 4">
    <name type="scientific">Bacillus yunxiaonensis</name>
    <dbReference type="NCBI Taxonomy" id="3127665"/>
    <lineage>
        <taxon>Bacteria</taxon>
        <taxon>Bacillati</taxon>
        <taxon>Bacillota</taxon>
        <taxon>Bacilli</taxon>
        <taxon>Bacillales</taxon>
        <taxon>Bacillaceae</taxon>
        <taxon>Bacillus</taxon>
    </lineage>
</organism>
<keyword evidence="4" id="KW-1185">Reference proteome</keyword>
<evidence type="ECO:0000313" key="4">
    <source>
        <dbReference type="Proteomes" id="UP001367922"/>
    </source>
</evidence>
<evidence type="ECO:0000256" key="2">
    <source>
        <dbReference type="ARBA" id="ARBA00022705"/>
    </source>
</evidence>
<evidence type="ECO:0000256" key="1">
    <source>
        <dbReference type="ARBA" id="ARBA00008909"/>
    </source>
</evidence>